<dbReference type="EMBL" id="AP012204">
    <property type="protein sequence ID" value="BAK35698.1"/>
    <property type="molecule type" value="Genomic_DNA"/>
</dbReference>
<protein>
    <submittedName>
        <fullName evidence="1">Uncharacterized protein</fullName>
    </submittedName>
</protein>
<evidence type="ECO:0000313" key="1">
    <source>
        <dbReference type="EMBL" id="BAK35698.1"/>
    </source>
</evidence>
<dbReference type="RefSeq" id="WP_013863567.1">
    <property type="nucleotide sequence ID" value="NC_015635.1"/>
</dbReference>
<dbReference type="KEGG" id="mph:MLP_26840"/>
<proteinExistence type="predicted"/>
<organism evidence="1 2">
    <name type="scientific">Microlunatus phosphovorus (strain ATCC 700054 / DSM 10555 / JCM 9379 / NBRC 101784 / NCIMB 13414 / VKM Ac-1990 / NM-1)</name>
    <dbReference type="NCBI Taxonomy" id="1032480"/>
    <lineage>
        <taxon>Bacteria</taxon>
        <taxon>Bacillati</taxon>
        <taxon>Actinomycetota</taxon>
        <taxon>Actinomycetes</taxon>
        <taxon>Propionibacteriales</taxon>
        <taxon>Propionibacteriaceae</taxon>
        <taxon>Microlunatus</taxon>
    </lineage>
</organism>
<dbReference type="STRING" id="1032480.MLP_26840"/>
<gene>
    <name evidence="1" type="ordered locus">MLP_26840</name>
</gene>
<dbReference type="HOGENOM" id="CLU_945990_0_0_11"/>
<evidence type="ECO:0000313" key="2">
    <source>
        <dbReference type="Proteomes" id="UP000007947"/>
    </source>
</evidence>
<sequence>MTSLRTVAGPGSVRAYATRLGENPGAPVSVKRLVSADLLQRGWERYGGAKVLGTALTDVALTSGTYGRRYSAGTLRLVADDVQLEGQKAYRAHLIVAGVFCIARAKTDQVGGPSSEPYLIATVVDPTMVKGEAKAILVGGEAASDIDGGDWIGYGEEIWTGANPGELQVQLVMWEEDGGQSAEARKKVETAINDSIQVASIIFPVVGIVRSALGKIGDRFISSMARLLKEPFKDDYIGQNTASLGYEEFFANPPEVKTFKGAKYRITVPVDGGKAGQYEVYLHWTVEEIPIPRK</sequence>
<name>F5XI29_MICPN</name>
<keyword evidence="2" id="KW-1185">Reference proteome</keyword>
<reference evidence="1 2" key="1">
    <citation type="submission" date="2011-05" db="EMBL/GenBank/DDBJ databases">
        <title>Whole genome sequence of Microlunatus phosphovorus NM-1.</title>
        <authorList>
            <person name="Hosoyama A."/>
            <person name="Sasaki K."/>
            <person name="Harada T."/>
            <person name="Igarashi R."/>
            <person name="Kawakoshi A."/>
            <person name="Sasagawa M."/>
            <person name="Fukada J."/>
            <person name="Nakamura S."/>
            <person name="Katano Y."/>
            <person name="Hanada S."/>
            <person name="Kamagata Y."/>
            <person name="Nakamura N."/>
            <person name="Yamazaki S."/>
            <person name="Fujita N."/>
        </authorList>
    </citation>
    <scope>NUCLEOTIDE SEQUENCE [LARGE SCALE GENOMIC DNA]</scope>
    <source>
        <strain evidence="2">ATCC 700054 / DSM 10555 / JCM 9379 / NBRC 101784 / NCIMB 13414 / VKM Ac-1990 / NM-1</strain>
    </source>
</reference>
<dbReference type="Proteomes" id="UP000007947">
    <property type="component" value="Chromosome"/>
</dbReference>
<accession>F5XI29</accession>
<dbReference type="AlphaFoldDB" id="F5XI29"/>